<dbReference type="InterPro" id="IPR011009">
    <property type="entry name" value="Kinase-like_dom_sf"/>
</dbReference>
<evidence type="ECO:0000313" key="7">
    <source>
        <dbReference type="Proteomes" id="UP000579153"/>
    </source>
</evidence>
<dbReference type="Gene3D" id="1.10.510.10">
    <property type="entry name" value="Transferase(Phosphotransferase) domain 1"/>
    <property type="match status" value="1"/>
</dbReference>
<evidence type="ECO:0000256" key="4">
    <source>
        <dbReference type="ARBA" id="ARBA00022840"/>
    </source>
</evidence>
<organism evidence="6 7">
    <name type="scientific">Nonomuraea jabiensis</name>
    <dbReference type="NCBI Taxonomy" id="882448"/>
    <lineage>
        <taxon>Bacteria</taxon>
        <taxon>Bacillati</taxon>
        <taxon>Actinomycetota</taxon>
        <taxon>Actinomycetes</taxon>
        <taxon>Streptosporangiales</taxon>
        <taxon>Streptosporangiaceae</taxon>
        <taxon>Nonomuraea</taxon>
    </lineage>
</organism>
<dbReference type="GO" id="GO:0005524">
    <property type="term" value="F:ATP binding"/>
    <property type="evidence" value="ECO:0007669"/>
    <property type="project" value="UniProtKB-KW"/>
</dbReference>
<keyword evidence="4" id="KW-0067">ATP-binding</keyword>
<proteinExistence type="predicted"/>
<gene>
    <name evidence="6" type="ORF">HD596_011099</name>
</gene>
<evidence type="ECO:0000313" key="6">
    <source>
        <dbReference type="EMBL" id="MBB5784343.1"/>
    </source>
</evidence>
<evidence type="ECO:0000256" key="3">
    <source>
        <dbReference type="ARBA" id="ARBA00022777"/>
    </source>
</evidence>
<dbReference type="SMART" id="SM00220">
    <property type="entry name" value="S_TKc"/>
    <property type="match status" value="1"/>
</dbReference>
<dbReference type="GO" id="GO:0004674">
    <property type="term" value="F:protein serine/threonine kinase activity"/>
    <property type="evidence" value="ECO:0007669"/>
    <property type="project" value="TreeGrafter"/>
</dbReference>
<protein>
    <submittedName>
        <fullName evidence="6">Putative Ser/Thr protein kinase</fullName>
    </submittedName>
</protein>
<feature type="domain" description="Protein kinase" evidence="5">
    <location>
        <begin position="1"/>
        <end position="248"/>
    </location>
</feature>
<keyword evidence="2" id="KW-0547">Nucleotide-binding</keyword>
<dbReference type="Proteomes" id="UP000579153">
    <property type="component" value="Unassembled WGS sequence"/>
</dbReference>
<dbReference type="AlphaFoldDB" id="A0A7W9GIJ3"/>
<evidence type="ECO:0000256" key="2">
    <source>
        <dbReference type="ARBA" id="ARBA00022741"/>
    </source>
</evidence>
<dbReference type="PROSITE" id="PS00108">
    <property type="entry name" value="PROTEIN_KINASE_ST"/>
    <property type="match status" value="1"/>
</dbReference>
<dbReference type="PANTHER" id="PTHR43289:SF34">
    <property type="entry name" value="SERINE_THREONINE-PROTEIN KINASE YBDM-RELATED"/>
    <property type="match status" value="1"/>
</dbReference>
<dbReference type="InterPro" id="IPR008271">
    <property type="entry name" value="Ser/Thr_kinase_AS"/>
</dbReference>
<dbReference type="Gene3D" id="3.30.200.20">
    <property type="entry name" value="Phosphorylase Kinase, domain 1"/>
    <property type="match status" value="1"/>
</dbReference>
<keyword evidence="3 6" id="KW-0418">Kinase</keyword>
<evidence type="ECO:0000256" key="1">
    <source>
        <dbReference type="ARBA" id="ARBA00022679"/>
    </source>
</evidence>
<evidence type="ECO:0000259" key="5">
    <source>
        <dbReference type="PROSITE" id="PS50011"/>
    </source>
</evidence>
<dbReference type="Pfam" id="PF00069">
    <property type="entry name" value="Pkinase"/>
    <property type="match status" value="1"/>
</dbReference>
<accession>A0A7W9GIJ3</accession>
<name>A0A7W9GIJ3_9ACTN</name>
<dbReference type="PROSITE" id="PS50011">
    <property type="entry name" value="PROTEIN_KINASE_DOM"/>
    <property type="match status" value="1"/>
</dbReference>
<dbReference type="EMBL" id="JACHMB010000001">
    <property type="protein sequence ID" value="MBB5784343.1"/>
    <property type="molecule type" value="Genomic_DNA"/>
</dbReference>
<comment type="caution">
    <text evidence="6">The sequence shown here is derived from an EMBL/GenBank/DDBJ whole genome shotgun (WGS) entry which is preliminary data.</text>
</comment>
<sequence length="467" mass="49488">MGQGGMGVVYLARDQGSRLVALKRLREGPADDAGFRRRFTREVEAARSVARFCTAPVLDAGIDGESAYIVTEYVDGPDLATAIKKGGPMAGADLEALAVGVATALTAIHQAGVVHRDLKPQNILLSPVGPRVIDFGIAQLVEPDASRSTGIVGTPAYMSPEQATEGRITAASDVFAWGGVVAYAATGRPPFGSGGAPEVLFRVVHYAPELTGLDERLRPLVERALDKDPARRPTAQQLLDLLLGRESVSVDTGVRTVSSSWAASRERHRDAPASARWKVTGRWKAPVAVAAALLVTGATVAAAWRPWETAVTGGGASPVTATSPAAYDGGVPPLAQQDTSVRNLDGRRVPVHVTIDNLYRVDGFLRLELTVRNDAKDGADADLYTILGRDSYDLASIGLTYNGASRTLRPYIEEGGTCICSTWDSVNSIGPAKSLLLVAEFDDVPWTAKRADLDLLGLGRFKDVPIT</sequence>
<reference evidence="6 7" key="1">
    <citation type="submission" date="2020-08" db="EMBL/GenBank/DDBJ databases">
        <title>Sequencing the genomes of 1000 actinobacteria strains.</title>
        <authorList>
            <person name="Klenk H.-P."/>
        </authorList>
    </citation>
    <scope>NUCLEOTIDE SEQUENCE [LARGE SCALE GENOMIC DNA]</scope>
    <source>
        <strain evidence="6 7">DSM 45507</strain>
    </source>
</reference>
<dbReference type="PANTHER" id="PTHR43289">
    <property type="entry name" value="MITOGEN-ACTIVATED PROTEIN KINASE KINASE KINASE 20-RELATED"/>
    <property type="match status" value="1"/>
</dbReference>
<keyword evidence="7" id="KW-1185">Reference proteome</keyword>
<keyword evidence="1" id="KW-0808">Transferase</keyword>
<dbReference type="InterPro" id="IPR000719">
    <property type="entry name" value="Prot_kinase_dom"/>
</dbReference>
<dbReference type="CDD" id="cd14014">
    <property type="entry name" value="STKc_PknB_like"/>
    <property type="match status" value="1"/>
</dbReference>
<dbReference type="SUPFAM" id="SSF56112">
    <property type="entry name" value="Protein kinase-like (PK-like)"/>
    <property type="match status" value="1"/>
</dbReference>